<feature type="binding site" evidence="4">
    <location>
        <begin position="23"/>
        <end position="25"/>
    </location>
    <ligand>
        <name>N(1)-(5-phospho-beta-D-ribosyl)glycinamide</name>
        <dbReference type="ChEBI" id="CHEBI:143788"/>
    </ligand>
</feature>
<protein>
    <recommendedName>
        <fullName evidence="4">Phosphoribosylglycinamide formyltransferase</fullName>
        <ecNumber evidence="4">2.1.2.2</ecNumber>
    </recommendedName>
    <alternativeName>
        <fullName evidence="4">5'-phosphoribosylglycinamide transformylase</fullName>
    </alternativeName>
    <alternativeName>
        <fullName evidence="4">GAR transformylase</fullName>
        <shortName evidence="4">GART</shortName>
    </alternativeName>
</protein>
<dbReference type="InterPro" id="IPR004607">
    <property type="entry name" value="GART"/>
</dbReference>
<dbReference type="EC" id="2.1.2.2" evidence="4"/>
<dbReference type="PANTHER" id="PTHR43369:SF2">
    <property type="entry name" value="PHOSPHORIBOSYLGLYCINAMIDE FORMYLTRANSFERASE"/>
    <property type="match status" value="1"/>
</dbReference>
<feature type="domain" description="Formyl transferase N-terminal" evidence="5">
    <location>
        <begin position="14"/>
        <end position="194"/>
    </location>
</feature>
<reference evidence="6 7" key="1">
    <citation type="submission" date="2018-07" db="EMBL/GenBank/DDBJ databases">
        <title>Genome sequence of Azospirillum sp. ATCC 49961.</title>
        <authorList>
            <person name="Sant'Anna F.H."/>
            <person name="Baldani J.I."/>
            <person name="Zilli J.E."/>
            <person name="Reis V.M."/>
            <person name="Hartmann A."/>
            <person name="Cruz L."/>
            <person name="de Souza E.M."/>
            <person name="de Oliveira Pedrosa F."/>
            <person name="Passaglia L.M.P."/>
        </authorList>
    </citation>
    <scope>NUCLEOTIDE SEQUENCE [LARGE SCALE GENOMIC DNA]</scope>
    <source>
        <strain evidence="6 7">ATCC 49961</strain>
    </source>
</reference>
<dbReference type="AlphaFoldDB" id="A0A9W7NLN5"/>
<comment type="pathway">
    <text evidence="1 4">Purine metabolism; IMP biosynthesis via de novo pathway; N(2)-formyl-N(1)-(5-phospho-D-ribosyl)glycinamide from N(1)-(5-phospho-D-ribosyl)glycinamide (10-formyl THF route): step 1/1.</text>
</comment>
<evidence type="ECO:0000313" key="6">
    <source>
        <dbReference type="EMBL" id="KAA0682294.1"/>
    </source>
</evidence>
<feature type="binding site" evidence="4">
    <location>
        <begin position="102"/>
        <end position="105"/>
    </location>
    <ligand>
        <name>(6R)-10-formyltetrahydrofolate</name>
        <dbReference type="ChEBI" id="CHEBI:195366"/>
    </ligand>
</feature>
<dbReference type="GO" id="GO:0005829">
    <property type="term" value="C:cytosol"/>
    <property type="evidence" value="ECO:0007669"/>
    <property type="project" value="TreeGrafter"/>
</dbReference>
<gene>
    <name evidence="4" type="primary">purN</name>
    <name evidence="6" type="ORF">DS843_07070</name>
</gene>
<sequence>MVGLKASGLKASLKIGVLISGRGSNLQALIDACAAPDFPAEIALVLSNKADAYGLERAAAAGVSGTVVSHRDFPGDKRAFEEAMDARLRDAGVELVCLAGFMRLLSPWFVERWHDRLINIHPSLLPSFKGLDTHQRALDAGVRFHGCTVHYVRPEMDEGPIIAQAAVPVLPGDDADRLSARVLEAEHRLYPQALRLIAEGRARVEQDRVLLSGPVPDLPTLVNPPI</sequence>
<dbReference type="EMBL" id="QOKW01000004">
    <property type="protein sequence ID" value="KAA0682294.1"/>
    <property type="molecule type" value="Genomic_DNA"/>
</dbReference>
<dbReference type="Pfam" id="PF00551">
    <property type="entry name" value="Formyl_trans_N"/>
    <property type="match status" value="1"/>
</dbReference>
<feature type="active site" description="Proton donor" evidence="4">
    <location>
        <position position="121"/>
    </location>
</feature>
<feature type="binding site" evidence="4">
    <location>
        <position position="119"/>
    </location>
    <ligand>
        <name>(6R)-10-formyltetrahydrofolate</name>
        <dbReference type="ChEBI" id="CHEBI:195366"/>
    </ligand>
</feature>
<evidence type="ECO:0000259" key="5">
    <source>
        <dbReference type="Pfam" id="PF00551"/>
    </source>
</evidence>
<evidence type="ECO:0000256" key="1">
    <source>
        <dbReference type="ARBA" id="ARBA00005054"/>
    </source>
</evidence>
<organism evidence="6 7">
    <name type="scientific">Roseomonas genomospecies 6</name>
    <dbReference type="NCBI Taxonomy" id="214106"/>
    <lineage>
        <taxon>Bacteria</taxon>
        <taxon>Pseudomonadati</taxon>
        <taxon>Pseudomonadota</taxon>
        <taxon>Alphaproteobacteria</taxon>
        <taxon>Acetobacterales</taxon>
        <taxon>Roseomonadaceae</taxon>
        <taxon>Roseomonas</taxon>
    </lineage>
</organism>
<dbReference type="PANTHER" id="PTHR43369">
    <property type="entry name" value="PHOSPHORIBOSYLGLYCINAMIDE FORMYLTRANSFERASE"/>
    <property type="match status" value="1"/>
</dbReference>
<dbReference type="SUPFAM" id="SSF53328">
    <property type="entry name" value="Formyltransferase"/>
    <property type="match status" value="1"/>
</dbReference>
<evidence type="ECO:0000313" key="7">
    <source>
        <dbReference type="Proteomes" id="UP000480854"/>
    </source>
</evidence>
<comment type="caution">
    <text evidence="6">The sequence shown here is derived from an EMBL/GenBank/DDBJ whole genome shotgun (WGS) entry which is preliminary data.</text>
</comment>
<evidence type="ECO:0000256" key="4">
    <source>
        <dbReference type="HAMAP-Rule" id="MF_01930"/>
    </source>
</evidence>
<evidence type="ECO:0000256" key="2">
    <source>
        <dbReference type="ARBA" id="ARBA00022679"/>
    </source>
</evidence>
<keyword evidence="3 4" id="KW-0658">Purine biosynthesis</keyword>
<dbReference type="FunFam" id="3.40.50.170:FF:000007">
    <property type="entry name" value="Phosphoribosylglycinamide formyltransferase"/>
    <property type="match status" value="1"/>
</dbReference>
<comment type="catalytic activity">
    <reaction evidence="4">
        <text>N(1)-(5-phospho-beta-D-ribosyl)glycinamide + (6R)-10-formyltetrahydrofolate = N(2)-formyl-N(1)-(5-phospho-beta-D-ribosyl)glycinamide + (6S)-5,6,7,8-tetrahydrofolate + H(+)</text>
        <dbReference type="Rhea" id="RHEA:15053"/>
        <dbReference type="ChEBI" id="CHEBI:15378"/>
        <dbReference type="ChEBI" id="CHEBI:57453"/>
        <dbReference type="ChEBI" id="CHEBI:143788"/>
        <dbReference type="ChEBI" id="CHEBI:147286"/>
        <dbReference type="ChEBI" id="CHEBI:195366"/>
        <dbReference type="EC" id="2.1.2.2"/>
    </reaction>
</comment>
<keyword evidence="2 4" id="KW-0808">Transferase</keyword>
<name>A0A9W7NLN5_9PROT</name>
<keyword evidence="7" id="KW-1185">Reference proteome</keyword>
<dbReference type="GO" id="GO:0004644">
    <property type="term" value="F:phosphoribosylglycinamide formyltransferase activity"/>
    <property type="evidence" value="ECO:0007669"/>
    <property type="project" value="UniProtKB-UniRule"/>
</dbReference>
<dbReference type="InterPro" id="IPR002376">
    <property type="entry name" value="Formyl_transf_N"/>
</dbReference>
<evidence type="ECO:0000256" key="3">
    <source>
        <dbReference type="ARBA" id="ARBA00022755"/>
    </source>
</evidence>
<comment type="similarity">
    <text evidence="4">Belongs to the GART family.</text>
</comment>
<dbReference type="OrthoDB" id="9806170at2"/>
<accession>A0A9W7NLN5</accession>
<dbReference type="GO" id="GO:0006189">
    <property type="term" value="P:'de novo' IMP biosynthetic process"/>
    <property type="evidence" value="ECO:0007669"/>
    <property type="project" value="UniProtKB-UniRule"/>
</dbReference>
<dbReference type="Gene3D" id="3.40.50.170">
    <property type="entry name" value="Formyl transferase, N-terminal domain"/>
    <property type="match status" value="1"/>
</dbReference>
<dbReference type="HAMAP" id="MF_01930">
    <property type="entry name" value="PurN"/>
    <property type="match status" value="1"/>
</dbReference>
<feature type="site" description="Raises pKa of active site His" evidence="4">
    <location>
        <position position="157"/>
    </location>
</feature>
<dbReference type="InterPro" id="IPR036477">
    <property type="entry name" value="Formyl_transf_N_sf"/>
</dbReference>
<comment type="function">
    <text evidence="4">Catalyzes the transfer of a formyl group from 10-formyltetrahydrofolate to 5-phospho-ribosyl-glycinamide (GAR), producing 5-phospho-ribosyl-N-formylglycinamide (FGAR) and tetrahydrofolate.</text>
</comment>
<dbReference type="Proteomes" id="UP000480854">
    <property type="component" value="Unassembled WGS sequence"/>
</dbReference>
<feature type="binding site" evidence="4">
    <location>
        <position position="77"/>
    </location>
    <ligand>
        <name>(6R)-10-formyltetrahydrofolate</name>
        <dbReference type="ChEBI" id="CHEBI:195366"/>
    </ligand>
</feature>
<proteinExistence type="inferred from homology"/>
<dbReference type="CDD" id="cd08645">
    <property type="entry name" value="FMT_core_GART"/>
    <property type="match status" value="1"/>
</dbReference>
<dbReference type="RefSeq" id="WP_149468195.1">
    <property type="nucleotide sequence ID" value="NZ_QOKW01000004.1"/>
</dbReference>
<dbReference type="NCBIfam" id="TIGR00639">
    <property type="entry name" value="PurN"/>
    <property type="match status" value="1"/>
</dbReference>